<comment type="caution">
    <text evidence="2">The sequence shown here is derived from an EMBL/GenBank/DDBJ whole genome shotgun (WGS) entry which is preliminary data.</text>
</comment>
<feature type="domain" description="NADPH-dependent FMN reductase-like" evidence="1">
    <location>
        <begin position="5"/>
        <end position="151"/>
    </location>
</feature>
<proteinExistence type="predicted"/>
<dbReference type="EMBL" id="JAAKZZ010000038">
    <property type="protein sequence ID" value="NGO67956.1"/>
    <property type="molecule type" value="Genomic_DNA"/>
</dbReference>
<dbReference type="PANTHER" id="PTHR30543:SF21">
    <property type="entry name" value="NAD(P)H-DEPENDENT FMN REDUCTASE LOT6"/>
    <property type="match status" value="1"/>
</dbReference>
<accession>A0A6G4WRR2</accession>
<dbReference type="InterPro" id="IPR050712">
    <property type="entry name" value="NAD(P)H-dep_reductase"/>
</dbReference>
<protein>
    <submittedName>
        <fullName evidence="2">NAD(P)H-dependent oxidoreductase</fullName>
    </submittedName>
</protein>
<evidence type="ECO:0000259" key="1">
    <source>
        <dbReference type="Pfam" id="PF03358"/>
    </source>
</evidence>
<gene>
    <name evidence="2" type="ORF">G5C65_06215</name>
</gene>
<evidence type="ECO:0000313" key="2">
    <source>
        <dbReference type="EMBL" id="NGO67956.1"/>
    </source>
</evidence>
<dbReference type="PANTHER" id="PTHR30543">
    <property type="entry name" value="CHROMATE REDUCTASE"/>
    <property type="match status" value="1"/>
</dbReference>
<dbReference type="AlphaFoldDB" id="A0A6G4WRR2"/>
<dbReference type="GO" id="GO:0005829">
    <property type="term" value="C:cytosol"/>
    <property type="evidence" value="ECO:0007669"/>
    <property type="project" value="TreeGrafter"/>
</dbReference>
<evidence type="ECO:0000313" key="3">
    <source>
        <dbReference type="Proteomes" id="UP000477722"/>
    </source>
</evidence>
<organism evidence="2 3">
    <name type="scientific">Streptomyces boncukensis</name>
    <dbReference type="NCBI Taxonomy" id="2711219"/>
    <lineage>
        <taxon>Bacteria</taxon>
        <taxon>Bacillati</taxon>
        <taxon>Actinomycetota</taxon>
        <taxon>Actinomycetes</taxon>
        <taxon>Kitasatosporales</taxon>
        <taxon>Streptomycetaceae</taxon>
        <taxon>Streptomyces</taxon>
    </lineage>
</organism>
<dbReference type="GO" id="GO:0016491">
    <property type="term" value="F:oxidoreductase activity"/>
    <property type="evidence" value="ECO:0007669"/>
    <property type="project" value="InterPro"/>
</dbReference>
<dbReference type="Proteomes" id="UP000477722">
    <property type="component" value="Unassembled WGS sequence"/>
</dbReference>
<dbReference type="InterPro" id="IPR029039">
    <property type="entry name" value="Flavoprotein-like_sf"/>
</dbReference>
<sequence>MREVSVLAISGSLRARSYNSALAHAAQKHAPRGVNVELYDGLRDIPHFDEDAESAPPAAPVAHLRERVRAADALLVVTPEYNGSFPGVLKNALDWASRPAGQSSLHGKTVALAGASPSNFGTSRAQLALRQVFLSLDARVVSQPEVMVFRAHERFDDAGNLTDEMSLTLLGDLLGKLADLTR</sequence>
<dbReference type="GO" id="GO:0010181">
    <property type="term" value="F:FMN binding"/>
    <property type="evidence" value="ECO:0007669"/>
    <property type="project" value="TreeGrafter"/>
</dbReference>
<keyword evidence="3" id="KW-1185">Reference proteome</keyword>
<dbReference type="Gene3D" id="3.40.50.360">
    <property type="match status" value="1"/>
</dbReference>
<reference evidence="2 3" key="1">
    <citation type="submission" date="2020-02" db="EMBL/GenBank/DDBJ databases">
        <title>Whole-genome analyses of novel actinobacteria.</title>
        <authorList>
            <person name="Sahin N."/>
            <person name="Tatar D."/>
        </authorList>
    </citation>
    <scope>NUCLEOTIDE SEQUENCE [LARGE SCALE GENOMIC DNA]</scope>
    <source>
        <strain evidence="2 3">SB3404</strain>
    </source>
</reference>
<dbReference type="InterPro" id="IPR005025">
    <property type="entry name" value="FMN_Rdtase-like_dom"/>
</dbReference>
<dbReference type="RefSeq" id="WP_165297614.1">
    <property type="nucleotide sequence ID" value="NZ_JAAKZZ010000038.1"/>
</dbReference>
<dbReference type="Pfam" id="PF03358">
    <property type="entry name" value="FMN_red"/>
    <property type="match status" value="1"/>
</dbReference>
<name>A0A6G4WRR2_9ACTN</name>
<dbReference type="SUPFAM" id="SSF52218">
    <property type="entry name" value="Flavoproteins"/>
    <property type="match status" value="1"/>
</dbReference>